<dbReference type="Pfam" id="PF00096">
    <property type="entry name" value="zf-C2H2"/>
    <property type="match status" value="8"/>
</dbReference>
<evidence type="ECO:0000256" key="4">
    <source>
        <dbReference type="ARBA" id="ARBA00022833"/>
    </source>
</evidence>
<feature type="domain" description="C2H2-type" evidence="6">
    <location>
        <begin position="492"/>
        <end position="514"/>
    </location>
</feature>
<evidence type="ECO:0000256" key="1">
    <source>
        <dbReference type="ARBA" id="ARBA00022723"/>
    </source>
</evidence>
<dbReference type="Proteomes" id="UP001497472">
    <property type="component" value="Unassembled WGS sequence"/>
</dbReference>
<organism evidence="7 8">
    <name type="scientific">Leptosia nina</name>
    <dbReference type="NCBI Taxonomy" id="320188"/>
    <lineage>
        <taxon>Eukaryota</taxon>
        <taxon>Metazoa</taxon>
        <taxon>Ecdysozoa</taxon>
        <taxon>Arthropoda</taxon>
        <taxon>Hexapoda</taxon>
        <taxon>Insecta</taxon>
        <taxon>Pterygota</taxon>
        <taxon>Neoptera</taxon>
        <taxon>Endopterygota</taxon>
        <taxon>Lepidoptera</taxon>
        <taxon>Glossata</taxon>
        <taxon>Ditrysia</taxon>
        <taxon>Papilionoidea</taxon>
        <taxon>Pieridae</taxon>
        <taxon>Pierinae</taxon>
        <taxon>Leptosia</taxon>
    </lineage>
</organism>
<dbReference type="Pfam" id="PF13912">
    <property type="entry name" value="zf-C2H2_6"/>
    <property type="match status" value="2"/>
</dbReference>
<dbReference type="PROSITE" id="PS00028">
    <property type="entry name" value="ZINC_FINGER_C2H2_1"/>
    <property type="match status" value="20"/>
</dbReference>
<accession>A0AAV1JP59</accession>
<dbReference type="SUPFAM" id="SSF57667">
    <property type="entry name" value="beta-beta-alpha zinc fingers"/>
    <property type="match status" value="8"/>
</dbReference>
<evidence type="ECO:0000256" key="3">
    <source>
        <dbReference type="ARBA" id="ARBA00022771"/>
    </source>
</evidence>
<sequence length="1059" mass="123984">MYQYDKSSDARGHLLTLFKNTSVIPFKGPDPYQCYYCNRPLDYSDLKKHTKSHKPESFLENSFDIPKTIKIDISDTTCEQCDVVYKNFSELKQHLVLRHEYININNLKPVNIRVDGCDTDLVCDNCAKPFTSKCGYKYHVKKCRVYPSKSTKTKAVKENIACILNMSTALPFKFFMNRFRCFYCSKDFTEFELLRDHSIEHTHCDLKSRTMKFLKGREIVLKIDITELYCKECSNRFTDITTLIDHLISEHNVKYDKSVTYLQCFKISKDSIPCPICPDVFQYFRKLLEHMNSLHTVDNFVCAFCGQTFGNHYNYRAHISRYHRQDGVKCTVCNAEFATIDKLSRHRARLHGEKSYKCSDCDEKFGTPYLLQKHLMQVHSTGHKCSYCDRVFTINSHLRNHIRRLHLKEKNFECNVCAEKFFDKPLLKTHMIKHIGERNYHCDICGKRFLWKKNLRDDNPEFEPYASERRRKNLQLLFNNTSVIPFKWRGRFLCFYCPNQYANRSDLKKHTKSHGACSTKDYSLKVIKGNAVEIKLDISDIECEICNEPFPNLNEVIDHLVGKHDLDYDKSVETPFTEFRLADMKCQYCDKDFSYFVYLRRHLKLAHAQNNYVCDDCGATFNSKRDLAFHLHDFHKHGGYPCDVCTEMFESKQAWKTHKNKYHFRKCIYCNGSFASFSLLQKHMSKEHSSFKNNKCPFCSKDCHSRQGVGQHVKNCKLKSHKSPALLPSENYIEPKKKQDITQIRQNIVNVLNMTTVIPFKFFGKFSCFYCSIRFTDFEDLKQHTIGEHPFCDLSSASIKKCKGERTTVKIDISSLSCKVCGQTSEQLETLIDHIISKHNASFDKSIKNCFEPFNILSDKCSCIHCPSVFRYFATLLRHSNAEHTTNCHVCDFCGRSFKKASNLTAHIAHTHKGSCDCHICGIQFRNQWCLNRHNAKCHNAKDFKCSNCSEQFESPYQRQKHLIKVHDIGHKCSFCGRMFTRNSFMRDHIRRTHLKEKNMECSICGEKFFDNHLLRLHMVKHEGVRKFSCSICSKSFMRRSNLASHMGMHKKYGHVVTE</sequence>
<feature type="domain" description="C2H2-type" evidence="6">
    <location>
        <begin position="300"/>
        <end position="328"/>
    </location>
</feature>
<feature type="domain" description="C2H2-type" evidence="6">
    <location>
        <begin position="665"/>
        <end position="693"/>
    </location>
</feature>
<dbReference type="PANTHER" id="PTHR24379:SF121">
    <property type="entry name" value="C2H2-TYPE DOMAIN-CONTAINING PROTEIN"/>
    <property type="match status" value="1"/>
</dbReference>
<feature type="domain" description="C2H2-type" evidence="6">
    <location>
        <begin position="328"/>
        <end position="355"/>
    </location>
</feature>
<feature type="domain" description="C2H2-type" evidence="6">
    <location>
        <begin position="612"/>
        <end position="635"/>
    </location>
</feature>
<feature type="domain" description="C2H2-type" evidence="6">
    <location>
        <begin position="584"/>
        <end position="612"/>
    </location>
</feature>
<reference evidence="7 8" key="1">
    <citation type="submission" date="2023-11" db="EMBL/GenBank/DDBJ databases">
        <authorList>
            <person name="Okamura Y."/>
        </authorList>
    </citation>
    <scope>NUCLEOTIDE SEQUENCE [LARGE SCALE GENOMIC DNA]</scope>
</reference>
<keyword evidence="1" id="KW-0479">Metal-binding</keyword>
<dbReference type="SMART" id="SM00355">
    <property type="entry name" value="ZnF_C2H2"/>
    <property type="match status" value="27"/>
</dbReference>
<dbReference type="Pfam" id="PF12756">
    <property type="entry name" value="zf-C2H2_2"/>
    <property type="match status" value="1"/>
</dbReference>
<keyword evidence="2" id="KW-0677">Repeat</keyword>
<evidence type="ECO:0000259" key="6">
    <source>
        <dbReference type="PROSITE" id="PS50157"/>
    </source>
</evidence>
<feature type="domain" description="C2H2-type" evidence="6">
    <location>
        <begin position="179"/>
        <end position="208"/>
    </location>
</feature>
<dbReference type="Gene3D" id="3.30.160.60">
    <property type="entry name" value="Classic Zinc Finger"/>
    <property type="match status" value="14"/>
</dbReference>
<feature type="domain" description="C2H2-type" evidence="6">
    <location>
        <begin position="1000"/>
        <end position="1027"/>
    </location>
</feature>
<dbReference type="PANTHER" id="PTHR24379">
    <property type="entry name" value="KRAB AND ZINC FINGER DOMAIN-CONTAINING"/>
    <property type="match status" value="1"/>
</dbReference>
<evidence type="ECO:0000313" key="8">
    <source>
        <dbReference type="Proteomes" id="UP001497472"/>
    </source>
</evidence>
<feature type="domain" description="C2H2-type" evidence="6">
    <location>
        <begin position="889"/>
        <end position="917"/>
    </location>
</feature>
<dbReference type="InterPro" id="IPR036236">
    <property type="entry name" value="Znf_C2H2_sf"/>
</dbReference>
<keyword evidence="8" id="KW-1185">Reference proteome</keyword>
<protein>
    <recommendedName>
        <fullName evidence="6">C2H2-type domain-containing protein</fullName>
    </recommendedName>
</protein>
<dbReference type="AlphaFoldDB" id="A0AAV1JP59"/>
<comment type="caution">
    <text evidence="7">The sequence shown here is derived from an EMBL/GenBank/DDBJ whole genome shotgun (WGS) entry which is preliminary data.</text>
</comment>
<dbReference type="GO" id="GO:0008270">
    <property type="term" value="F:zinc ion binding"/>
    <property type="evidence" value="ECO:0007669"/>
    <property type="project" value="UniProtKB-KW"/>
</dbReference>
<proteinExistence type="predicted"/>
<keyword evidence="4" id="KW-0862">Zinc</keyword>
<name>A0AAV1JP59_9NEOP</name>
<feature type="domain" description="C2H2-type" evidence="6">
    <location>
        <begin position="356"/>
        <end position="384"/>
    </location>
</feature>
<evidence type="ECO:0000256" key="5">
    <source>
        <dbReference type="PROSITE-ProRule" id="PRU00042"/>
    </source>
</evidence>
<dbReference type="InterPro" id="IPR013087">
    <property type="entry name" value="Znf_C2H2_type"/>
</dbReference>
<evidence type="ECO:0000256" key="2">
    <source>
        <dbReference type="ARBA" id="ARBA00022737"/>
    </source>
</evidence>
<feature type="domain" description="C2H2-type" evidence="6">
    <location>
        <begin position="412"/>
        <end position="439"/>
    </location>
</feature>
<feature type="domain" description="C2H2-type" evidence="6">
    <location>
        <begin position="383"/>
        <end position="411"/>
    </location>
</feature>
<evidence type="ECO:0000313" key="7">
    <source>
        <dbReference type="EMBL" id="CAK1550192.1"/>
    </source>
</evidence>
<feature type="domain" description="C2H2-type" evidence="6">
    <location>
        <begin position="1028"/>
        <end position="1050"/>
    </location>
</feature>
<dbReference type="PROSITE" id="PS50157">
    <property type="entry name" value="ZINC_FINGER_C2H2_2"/>
    <property type="match status" value="14"/>
</dbReference>
<gene>
    <name evidence="7" type="ORF">LNINA_LOCUS9430</name>
</gene>
<dbReference type="InterPro" id="IPR041661">
    <property type="entry name" value="ZN622/Rei1/Reh1_Znf-C2H2"/>
</dbReference>
<keyword evidence="3 5" id="KW-0863">Zinc-finger</keyword>
<feature type="domain" description="C2H2-type" evidence="6">
    <location>
        <begin position="971"/>
        <end position="999"/>
    </location>
</feature>
<dbReference type="EMBL" id="CAVLEF010000080">
    <property type="protein sequence ID" value="CAK1550192.1"/>
    <property type="molecule type" value="Genomic_DNA"/>
</dbReference>